<accession>A0A9W6SPM9</accession>
<protein>
    <submittedName>
        <fullName evidence="2">Molybdenum cofactor sulfurase</fullName>
    </submittedName>
</protein>
<dbReference type="SUPFAM" id="SSF50800">
    <property type="entry name" value="PK beta-barrel domain-like"/>
    <property type="match status" value="1"/>
</dbReference>
<dbReference type="Pfam" id="PF03476">
    <property type="entry name" value="MOSC_N"/>
    <property type="match status" value="1"/>
</dbReference>
<dbReference type="EMBL" id="BSTX01000003">
    <property type="protein sequence ID" value="GLZ79891.1"/>
    <property type="molecule type" value="Genomic_DNA"/>
</dbReference>
<dbReference type="Pfam" id="PF03473">
    <property type="entry name" value="MOSC"/>
    <property type="match status" value="1"/>
</dbReference>
<dbReference type="InterPro" id="IPR011037">
    <property type="entry name" value="Pyrv_Knase-like_insert_dom_sf"/>
</dbReference>
<dbReference type="InterPro" id="IPR005303">
    <property type="entry name" value="MOCOS_middle"/>
</dbReference>
<gene>
    <name evidence="2" type="ORF">Afil01_46980</name>
</gene>
<dbReference type="Gene3D" id="2.40.33.20">
    <property type="entry name" value="PK beta-barrel domain-like"/>
    <property type="match status" value="1"/>
</dbReference>
<comment type="caution">
    <text evidence="2">The sequence shown here is derived from an EMBL/GenBank/DDBJ whole genome shotgun (WGS) entry which is preliminary data.</text>
</comment>
<dbReference type="SUPFAM" id="SSF141673">
    <property type="entry name" value="MOSC N-terminal domain-like"/>
    <property type="match status" value="1"/>
</dbReference>
<dbReference type="PANTHER" id="PTHR14237:SF19">
    <property type="entry name" value="MITOCHONDRIAL AMIDOXIME REDUCING COMPONENT 1"/>
    <property type="match status" value="1"/>
</dbReference>
<reference evidence="2" key="1">
    <citation type="submission" date="2023-03" db="EMBL/GenBank/DDBJ databases">
        <title>Actinorhabdospora filicis NBRC 111898.</title>
        <authorList>
            <person name="Ichikawa N."/>
            <person name="Sato H."/>
            <person name="Tonouchi N."/>
        </authorList>
    </citation>
    <scope>NUCLEOTIDE SEQUENCE</scope>
    <source>
        <strain evidence="2">NBRC 111898</strain>
    </source>
</reference>
<evidence type="ECO:0000313" key="3">
    <source>
        <dbReference type="Proteomes" id="UP001165079"/>
    </source>
</evidence>
<dbReference type="Proteomes" id="UP001165079">
    <property type="component" value="Unassembled WGS sequence"/>
</dbReference>
<evidence type="ECO:0000313" key="2">
    <source>
        <dbReference type="EMBL" id="GLZ79891.1"/>
    </source>
</evidence>
<dbReference type="GO" id="GO:0030151">
    <property type="term" value="F:molybdenum ion binding"/>
    <property type="evidence" value="ECO:0007669"/>
    <property type="project" value="InterPro"/>
</dbReference>
<dbReference type="GO" id="GO:0003824">
    <property type="term" value="F:catalytic activity"/>
    <property type="evidence" value="ECO:0007669"/>
    <property type="project" value="InterPro"/>
</dbReference>
<name>A0A9W6SPM9_9ACTN</name>
<keyword evidence="3" id="KW-1185">Reference proteome</keyword>
<dbReference type="PROSITE" id="PS51340">
    <property type="entry name" value="MOSC"/>
    <property type="match status" value="1"/>
</dbReference>
<dbReference type="AlphaFoldDB" id="A0A9W6SPM9"/>
<dbReference type="InterPro" id="IPR005302">
    <property type="entry name" value="MoCF_Sase_C"/>
</dbReference>
<dbReference type="PANTHER" id="PTHR14237">
    <property type="entry name" value="MOLYBDOPTERIN COFACTOR SULFURASE MOSC"/>
    <property type="match status" value="1"/>
</dbReference>
<feature type="domain" description="MOSC" evidence="1">
    <location>
        <begin position="117"/>
        <end position="261"/>
    </location>
</feature>
<evidence type="ECO:0000259" key="1">
    <source>
        <dbReference type="PROSITE" id="PS51340"/>
    </source>
</evidence>
<organism evidence="2 3">
    <name type="scientific">Actinorhabdospora filicis</name>
    <dbReference type="NCBI Taxonomy" id="1785913"/>
    <lineage>
        <taxon>Bacteria</taxon>
        <taxon>Bacillati</taxon>
        <taxon>Actinomycetota</taxon>
        <taxon>Actinomycetes</taxon>
        <taxon>Micromonosporales</taxon>
        <taxon>Micromonosporaceae</taxon>
        <taxon>Actinorhabdospora</taxon>
    </lineage>
</organism>
<proteinExistence type="predicted"/>
<sequence length="268" mass="28575">MATVTALLTYPVKGCAPTPLTRSTLLATGLPHDRSFMIVDPEGTLISQREVPSMALIRPAFDGDALVLTAPDAPEFHLVVTVDGPRVPVSMFKQAYKGVDQGDEIAAWLSAYLGTPARLVRVPPDHDRVTEGANHGTALFADDSAVLIISEESLADLNGRLAAPVPMDRFRPSVVVSGLGAFGEDRVRRVRVGTAELAYSELGKRCVVITVDQETGRKTGHEPTKTLATYRKPGKGGVCFGAHFVVAAEGELAVGDEVSVEEWGESEL</sequence>
<dbReference type="RefSeq" id="WP_285665033.1">
    <property type="nucleotide sequence ID" value="NZ_BSTX01000003.1"/>
</dbReference>
<dbReference type="GO" id="GO:0030170">
    <property type="term" value="F:pyridoxal phosphate binding"/>
    <property type="evidence" value="ECO:0007669"/>
    <property type="project" value="InterPro"/>
</dbReference>